<dbReference type="EMBL" id="JARBJD010000026">
    <property type="protein sequence ID" value="KAK2959940.1"/>
    <property type="molecule type" value="Genomic_DNA"/>
</dbReference>
<accession>A0ABQ9Y876</accession>
<sequence>MKIVGNLFERCSLDVQLDLVKVNLISQLITSLNPQSLSFTEGVDIHTHLIRIITYSFWCTTPYHLTRLGIEDPSEQQAVHETVLKQVFAPSEQYIRHLCVNRHSIMAGDQSRHFLVLLISLLRISSYYQRTREFVLHMPVILTIPSCLASFENDSSIWNFLMHMNLIQLELNEQGGENHQMWNTVHRMLRMEGIEDAIDEKLGNDKTEFFGGRLVVDSITWNNQLGMNLPEQE</sequence>
<protein>
    <submittedName>
        <fullName evidence="1">Uncharacterized protein</fullName>
    </submittedName>
</protein>
<gene>
    <name evidence="1" type="ORF">BLNAU_5137</name>
</gene>
<comment type="caution">
    <text evidence="1">The sequence shown here is derived from an EMBL/GenBank/DDBJ whole genome shotgun (WGS) entry which is preliminary data.</text>
</comment>
<evidence type="ECO:0000313" key="2">
    <source>
        <dbReference type="Proteomes" id="UP001281761"/>
    </source>
</evidence>
<dbReference type="Proteomes" id="UP001281761">
    <property type="component" value="Unassembled WGS sequence"/>
</dbReference>
<evidence type="ECO:0000313" key="1">
    <source>
        <dbReference type="EMBL" id="KAK2959940.1"/>
    </source>
</evidence>
<reference evidence="1 2" key="1">
    <citation type="journal article" date="2022" name="bioRxiv">
        <title>Genomics of Preaxostyla Flagellates Illuminates Evolutionary Transitions and the Path Towards Mitochondrial Loss.</title>
        <authorList>
            <person name="Novak L.V.F."/>
            <person name="Treitli S.C."/>
            <person name="Pyrih J."/>
            <person name="Halakuc P."/>
            <person name="Pipaliya S.V."/>
            <person name="Vacek V."/>
            <person name="Brzon O."/>
            <person name="Soukal P."/>
            <person name="Eme L."/>
            <person name="Dacks J.B."/>
            <person name="Karnkowska A."/>
            <person name="Elias M."/>
            <person name="Hampl V."/>
        </authorList>
    </citation>
    <scope>NUCLEOTIDE SEQUENCE [LARGE SCALE GENOMIC DNA]</scope>
    <source>
        <strain evidence="1">NAU3</strain>
        <tissue evidence="1">Gut</tissue>
    </source>
</reference>
<keyword evidence="2" id="KW-1185">Reference proteome</keyword>
<organism evidence="1 2">
    <name type="scientific">Blattamonas nauphoetae</name>
    <dbReference type="NCBI Taxonomy" id="2049346"/>
    <lineage>
        <taxon>Eukaryota</taxon>
        <taxon>Metamonada</taxon>
        <taxon>Preaxostyla</taxon>
        <taxon>Oxymonadida</taxon>
        <taxon>Blattamonas</taxon>
    </lineage>
</organism>
<proteinExistence type="predicted"/>
<name>A0ABQ9Y876_9EUKA</name>